<keyword evidence="2" id="KW-1185">Reference proteome</keyword>
<dbReference type="GO" id="GO:0016706">
    <property type="term" value="F:2-oxoglutarate-dependent dioxygenase activity"/>
    <property type="evidence" value="ECO:0007669"/>
    <property type="project" value="UniProtKB-ARBA"/>
</dbReference>
<dbReference type="Pfam" id="PF05721">
    <property type="entry name" value="PhyH"/>
    <property type="match status" value="1"/>
</dbReference>
<evidence type="ECO:0000313" key="2">
    <source>
        <dbReference type="Proteomes" id="UP000283474"/>
    </source>
</evidence>
<keyword evidence="1" id="KW-0560">Oxidoreductase</keyword>
<dbReference type="KEGG" id="pus:CKA81_16525"/>
<dbReference type="EMBL" id="CP022987">
    <property type="protein sequence ID" value="QAA95683.1"/>
    <property type="molecule type" value="Genomic_DNA"/>
</dbReference>
<dbReference type="SUPFAM" id="SSF51197">
    <property type="entry name" value="Clavaminate synthase-like"/>
    <property type="match status" value="1"/>
</dbReference>
<gene>
    <name evidence="1" type="ORF">CKA81_16525</name>
</gene>
<dbReference type="Proteomes" id="UP000283474">
    <property type="component" value="Chromosome"/>
</dbReference>
<dbReference type="PANTHER" id="PTHR20883">
    <property type="entry name" value="PHYTANOYL-COA DIOXYGENASE DOMAIN CONTAINING 1"/>
    <property type="match status" value="1"/>
</dbReference>
<dbReference type="PANTHER" id="PTHR20883:SF49">
    <property type="entry name" value="PHYTANOYL-COA DIOXYGENASE"/>
    <property type="match status" value="1"/>
</dbReference>
<name>A0A410GH96_9BURK</name>
<proteinExistence type="predicted"/>
<reference evidence="1 2" key="1">
    <citation type="submission" date="2017-08" db="EMBL/GenBank/DDBJ databases">
        <authorList>
            <person name="Park S.-J."/>
            <person name="Kim H."/>
        </authorList>
    </citation>
    <scope>NUCLEOTIDE SEQUENCE [LARGE SCALE GENOMIC DNA]</scope>
    <source>
        <strain evidence="2">ye3</strain>
    </source>
</reference>
<dbReference type="GO" id="GO:0005506">
    <property type="term" value="F:iron ion binding"/>
    <property type="evidence" value="ECO:0007669"/>
    <property type="project" value="UniProtKB-ARBA"/>
</dbReference>
<protein>
    <submittedName>
        <fullName evidence="1">Phytanoyl-CoA dioxygenase</fullName>
    </submittedName>
</protein>
<dbReference type="Gene3D" id="2.60.120.620">
    <property type="entry name" value="q2cbj1_9rhob like domain"/>
    <property type="match status" value="1"/>
</dbReference>
<evidence type="ECO:0000313" key="1">
    <source>
        <dbReference type="EMBL" id="QAA95683.1"/>
    </source>
</evidence>
<organism evidence="1 2">
    <name type="scientific">Pollutimonas thiosulfatoxidans</name>
    <dbReference type="NCBI Taxonomy" id="2028345"/>
    <lineage>
        <taxon>Bacteria</taxon>
        <taxon>Pseudomonadati</taxon>
        <taxon>Pseudomonadota</taxon>
        <taxon>Betaproteobacteria</taxon>
        <taxon>Burkholderiales</taxon>
        <taxon>Alcaligenaceae</taxon>
        <taxon>Pollutimonas</taxon>
    </lineage>
</organism>
<sequence>MAGTDNFDADMQAYARDGAVCLRGAFDQSWVALAQEGIARNIEQPSPLFRNLGSQDGGFLSDIWSRRYISELERFCMESPAAAIAARALQSSKVRLAQDTWFSKLPGASVRTPWHHDTVIEGPFCSIWVALDPTPRTATLEFVRGSHAWGRAMMPRSYFSEEGDAAEQFYTEFHGDATDAVPQDYDQVPDIEANRSAYDIIGWELQPGDCVLFDARTLHGAPGNHLQHPIRRFVTRWITDESVLAPHGKDVIAALAAAGLPADLEVGKPVRGPLFPSITVLP</sequence>
<accession>A0A410GH96</accession>
<dbReference type="OrthoDB" id="9814777at2"/>
<keyword evidence="1" id="KW-0223">Dioxygenase</keyword>
<dbReference type="InterPro" id="IPR008775">
    <property type="entry name" value="Phytyl_CoA_dOase-like"/>
</dbReference>
<dbReference type="AlphaFoldDB" id="A0A410GH96"/>